<comment type="similarity">
    <text evidence="7">Belongs to the histone H1/H5 family.</text>
</comment>
<feature type="domain" description="H15" evidence="9">
    <location>
        <begin position="186"/>
        <end position="261"/>
    </location>
</feature>
<gene>
    <name evidence="10" type="primary">SUVC16G1540</name>
    <name evidence="10" type="ORF">SUVC_16G1540</name>
</gene>
<name>A0AA35NLN6_SACUV</name>
<dbReference type="Pfam" id="PF00538">
    <property type="entry name" value="Linker_histone"/>
    <property type="match status" value="2"/>
</dbReference>
<keyword evidence="4 7" id="KW-0158">Chromosome</keyword>
<evidence type="ECO:0000256" key="1">
    <source>
        <dbReference type="ARBA" id="ARBA00004123"/>
    </source>
</evidence>
<dbReference type="InterPro" id="IPR005819">
    <property type="entry name" value="H1/H5"/>
</dbReference>
<reference evidence="10" key="1">
    <citation type="submission" date="2022-10" db="EMBL/GenBank/DDBJ databases">
        <authorList>
            <person name="Byrne P K."/>
        </authorList>
    </citation>
    <scope>NUCLEOTIDE SEQUENCE</scope>
    <source>
        <strain evidence="10">CBS7001</strain>
    </source>
</reference>
<dbReference type="GO" id="GO:0045910">
    <property type="term" value="P:negative regulation of DNA recombination"/>
    <property type="evidence" value="ECO:0007669"/>
    <property type="project" value="TreeGrafter"/>
</dbReference>
<feature type="domain" description="H15" evidence="9">
    <location>
        <begin position="43"/>
        <end position="117"/>
    </location>
</feature>
<dbReference type="InterPro" id="IPR005818">
    <property type="entry name" value="Histone_H1/H5_H15"/>
</dbReference>
<dbReference type="PRINTS" id="PR00624">
    <property type="entry name" value="HISTONEH5"/>
</dbReference>
<dbReference type="InterPro" id="IPR036388">
    <property type="entry name" value="WH-like_DNA-bd_sf"/>
</dbReference>
<feature type="region of interest" description="Disordered" evidence="8">
    <location>
        <begin position="1"/>
        <end position="47"/>
    </location>
</feature>
<dbReference type="FunFam" id="1.10.10.10:FF:000383">
    <property type="entry name" value="Histone H1"/>
    <property type="match status" value="2"/>
</dbReference>
<dbReference type="GO" id="GO:0030527">
    <property type="term" value="F:structural constituent of chromatin"/>
    <property type="evidence" value="ECO:0007669"/>
    <property type="project" value="InterPro"/>
</dbReference>
<dbReference type="EMBL" id="OX365927">
    <property type="protein sequence ID" value="CAI4052876.1"/>
    <property type="molecule type" value="Genomic_DNA"/>
</dbReference>
<feature type="compositionally biased region" description="Basic residues" evidence="8">
    <location>
        <begin position="153"/>
        <end position="168"/>
    </location>
</feature>
<evidence type="ECO:0000256" key="3">
    <source>
        <dbReference type="ARBA" id="ARBA00020833"/>
    </source>
</evidence>
<dbReference type="AlphaFoldDB" id="A0AA35NLN6"/>
<organism evidence="10 11">
    <name type="scientific">Saccharomyces uvarum</name>
    <name type="common">Yeast</name>
    <name type="synonym">Saccharomyces bayanus var. uvarum</name>
    <dbReference type="NCBI Taxonomy" id="230603"/>
    <lineage>
        <taxon>Eukaryota</taxon>
        <taxon>Fungi</taxon>
        <taxon>Dikarya</taxon>
        <taxon>Ascomycota</taxon>
        <taxon>Saccharomycotina</taxon>
        <taxon>Saccharomycetes</taxon>
        <taxon>Saccharomycetales</taxon>
        <taxon>Saccharomycetaceae</taxon>
        <taxon>Saccharomyces</taxon>
    </lineage>
</organism>
<feature type="region of interest" description="Disordered" evidence="8">
    <location>
        <begin position="101"/>
        <end position="176"/>
    </location>
</feature>
<protein>
    <recommendedName>
        <fullName evidence="3">Histone H1</fullName>
    </recommendedName>
</protein>
<dbReference type="GO" id="GO:0000786">
    <property type="term" value="C:nucleosome"/>
    <property type="evidence" value="ECO:0007669"/>
    <property type="project" value="InterPro"/>
</dbReference>
<evidence type="ECO:0000256" key="6">
    <source>
        <dbReference type="ARBA" id="ARBA00023242"/>
    </source>
</evidence>
<evidence type="ECO:0000256" key="7">
    <source>
        <dbReference type="RuleBase" id="RU003894"/>
    </source>
</evidence>
<evidence type="ECO:0000256" key="4">
    <source>
        <dbReference type="ARBA" id="ARBA00022454"/>
    </source>
</evidence>
<accession>A0AA35NLN6</accession>
<evidence type="ECO:0000256" key="2">
    <source>
        <dbReference type="ARBA" id="ARBA00004286"/>
    </source>
</evidence>
<keyword evidence="5 7" id="KW-0238">DNA-binding</keyword>
<sequence>MAPKKTSTKTMNKGKKPVTSKGKDKPPAKTAPKKSTAKKEEPSSKSYKELIAEGLAALKERKGSSRPALKKFIKENYPIVGSTSNFDLYFNNAIKKGVEAGDFEQPKGPAGALKLAKKKSPEPKKEKETSPKPKQTTAATTAAAAVTTPKAKAASKKQAPKKVVKKKSLPTAASASAAAKKVVSPSSLSYKEMILKSMPQLNEGKGSSRIVLKKYVKDTFSSKLKTSSNFDYLFNSAIKKCVENGELVQPKGPSGIIKLNKKKAKIST</sequence>
<feature type="compositionally biased region" description="Basic and acidic residues" evidence="8">
    <location>
        <begin position="119"/>
        <end position="131"/>
    </location>
</feature>
<dbReference type="SUPFAM" id="SSF46785">
    <property type="entry name" value="Winged helix' DNA-binding domain"/>
    <property type="match status" value="2"/>
</dbReference>
<evidence type="ECO:0000313" key="11">
    <source>
        <dbReference type="Proteomes" id="UP001162090"/>
    </source>
</evidence>
<dbReference type="PANTHER" id="PTHR11467">
    <property type="entry name" value="HISTONE H1"/>
    <property type="match status" value="1"/>
</dbReference>
<proteinExistence type="inferred from homology"/>
<dbReference type="Proteomes" id="UP001162090">
    <property type="component" value="Chromosome 16"/>
</dbReference>
<evidence type="ECO:0000256" key="8">
    <source>
        <dbReference type="SAM" id="MobiDB-lite"/>
    </source>
</evidence>
<dbReference type="CDD" id="cd00073">
    <property type="entry name" value="H15"/>
    <property type="match status" value="1"/>
</dbReference>
<dbReference type="SMART" id="SM00526">
    <property type="entry name" value="H15"/>
    <property type="match status" value="2"/>
</dbReference>
<evidence type="ECO:0000256" key="5">
    <source>
        <dbReference type="ARBA" id="ARBA00023125"/>
    </source>
</evidence>
<dbReference type="InterPro" id="IPR036390">
    <property type="entry name" value="WH_DNA-bd_sf"/>
</dbReference>
<dbReference type="GO" id="GO:0030261">
    <property type="term" value="P:chromosome condensation"/>
    <property type="evidence" value="ECO:0007669"/>
    <property type="project" value="TreeGrafter"/>
</dbReference>
<evidence type="ECO:0000259" key="9">
    <source>
        <dbReference type="PROSITE" id="PS51504"/>
    </source>
</evidence>
<dbReference type="Gene3D" id="1.10.10.10">
    <property type="entry name" value="Winged helix-like DNA-binding domain superfamily/Winged helix DNA-binding domain"/>
    <property type="match status" value="2"/>
</dbReference>
<feature type="compositionally biased region" description="Basic and acidic residues" evidence="8">
    <location>
        <begin position="37"/>
        <end position="47"/>
    </location>
</feature>
<dbReference type="GO" id="GO:0031492">
    <property type="term" value="F:nucleosomal DNA binding"/>
    <property type="evidence" value="ECO:0007669"/>
    <property type="project" value="TreeGrafter"/>
</dbReference>
<dbReference type="GO" id="GO:0005634">
    <property type="term" value="C:nucleus"/>
    <property type="evidence" value="ECO:0007669"/>
    <property type="project" value="UniProtKB-SubCell"/>
</dbReference>
<dbReference type="GO" id="GO:0003690">
    <property type="term" value="F:double-stranded DNA binding"/>
    <property type="evidence" value="ECO:0007669"/>
    <property type="project" value="TreeGrafter"/>
</dbReference>
<comment type="subcellular location">
    <subcellularLocation>
        <location evidence="2">Chromosome</location>
    </subcellularLocation>
    <subcellularLocation>
        <location evidence="1 7">Nucleus</location>
    </subcellularLocation>
</comment>
<feature type="compositionally biased region" description="Low complexity" evidence="8">
    <location>
        <begin position="132"/>
        <end position="152"/>
    </location>
</feature>
<dbReference type="PROSITE" id="PS51504">
    <property type="entry name" value="H15"/>
    <property type="match status" value="2"/>
</dbReference>
<keyword evidence="6 7" id="KW-0539">Nucleus</keyword>
<evidence type="ECO:0000313" key="10">
    <source>
        <dbReference type="EMBL" id="CAI4052876.1"/>
    </source>
</evidence>
<dbReference type="PANTHER" id="PTHR11467:SF36">
    <property type="entry name" value="HISTONE 24-RELATED"/>
    <property type="match status" value="1"/>
</dbReference>
<dbReference type="GO" id="GO:0006334">
    <property type="term" value="P:nucleosome assembly"/>
    <property type="evidence" value="ECO:0007669"/>
    <property type="project" value="InterPro"/>
</dbReference>